<dbReference type="GO" id="GO:0003676">
    <property type="term" value="F:nucleic acid binding"/>
    <property type="evidence" value="ECO:0007669"/>
    <property type="project" value="InterPro"/>
</dbReference>
<dbReference type="PANTHER" id="PTHR21472:SF15">
    <property type="entry name" value="ENDONUCLEASE DOMAIN-CONTAINING 1 PROTEIN-RELATED"/>
    <property type="match status" value="1"/>
</dbReference>
<dbReference type="EMBL" id="JAUPFM010000001">
    <property type="protein sequence ID" value="KAK2863296.1"/>
    <property type="molecule type" value="Genomic_DNA"/>
</dbReference>
<dbReference type="InterPro" id="IPR044925">
    <property type="entry name" value="His-Me_finger_sf"/>
</dbReference>
<dbReference type="SMART" id="SM00892">
    <property type="entry name" value="Endonuclease_NS"/>
    <property type="match status" value="1"/>
</dbReference>
<feature type="domain" description="ENPP1-3/EXOG-like endonuclease/phosphodiesterase" evidence="1">
    <location>
        <begin position="99"/>
        <end position="303"/>
    </location>
</feature>
<name>A0AA88T448_CHASR</name>
<dbReference type="InterPro" id="IPR044929">
    <property type="entry name" value="DNA/RNA_non-sp_Endonuclease_sf"/>
</dbReference>
<evidence type="ECO:0000313" key="4">
    <source>
        <dbReference type="Proteomes" id="UP001187415"/>
    </source>
</evidence>
<dbReference type="InterPro" id="IPR039015">
    <property type="entry name" value="ENDOD1"/>
</dbReference>
<protein>
    <recommendedName>
        <fullName evidence="5">Endonuclease domain-containing 1 protein</fullName>
    </recommendedName>
</protein>
<gene>
    <name evidence="3" type="ORF">Q5P01_002829</name>
</gene>
<accession>A0AA88T448</accession>
<dbReference type="InterPro" id="IPR020821">
    <property type="entry name" value="ENPP1-3/EXOG-like_nuc-like"/>
</dbReference>
<proteinExistence type="predicted"/>
<evidence type="ECO:0008006" key="5">
    <source>
        <dbReference type="Google" id="ProtNLM"/>
    </source>
</evidence>
<evidence type="ECO:0000313" key="3">
    <source>
        <dbReference type="EMBL" id="KAK2863296.1"/>
    </source>
</evidence>
<dbReference type="GO" id="GO:0046872">
    <property type="term" value="F:metal ion binding"/>
    <property type="evidence" value="ECO:0007669"/>
    <property type="project" value="InterPro"/>
</dbReference>
<dbReference type="SMART" id="SM00477">
    <property type="entry name" value="NUC"/>
    <property type="match status" value="1"/>
</dbReference>
<comment type="caution">
    <text evidence="3">The sequence shown here is derived from an EMBL/GenBank/DDBJ whole genome shotgun (WGS) entry which is preliminary data.</text>
</comment>
<dbReference type="GO" id="GO:0016787">
    <property type="term" value="F:hydrolase activity"/>
    <property type="evidence" value="ECO:0007669"/>
    <property type="project" value="InterPro"/>
</dbReference>
<feature type="domain" description="DNA/RNA non-specific endonuclease/pyrophosphatase/phosphodiesterase" evidence="2">
    <location>
        <begin position="98"/>
        <end position="301"/>
    </location>
</feature>
<dbReference type="AlphaFoldDB" id="A0AA88T448"/>
<dbReference type="Proteomes" id="UP001187415">
    <property type="component" value="Unassembled WGS sequence"/>
</dbReference>
<evidence type="ECO:0000259" key="1">
    <source>
        <dbReference type="SMART" id="SM00477"/>
    </source>
</evidence>
<dbReference type="Pfam" id="PF01223">
    <property type="entry name" value="Endonuclease_NS"/>
    <property type="match status" value="1"/>
</dbReference>
<keyword evidence="4" id="KW-1185">Reference proteome</keyword>
<evidence type="ECO:0000259" key="2">
    <source>
        <dbReference type="SMART" id="SM00892"/>
    </source>
</evidence>
<dbReference type="Gene3D" id="3.40.570.10">
    <property type="entry name" value="Extracellular Endonuclease, subunit A"/>
    <property type="match status" value="1"/>
</dbReference>
<reference evidence="3" key="1">
    <citation type="submission" date="2023-07" db="EMBL/GenBank/DDBJ databases">
        <title>Chromosome-level Genome Assembly of Striped Snakehead (Channa striata).</title>
        <authorList>
            <person name="Liu H."/>
        </authorList>
    </citation>
    <scope>NUCLEOTIDE SEQUENCE</scope>
    <source>
        <strain evidence="3">Gz</strain>
        <tissue evidence="3">Muscle</tissue>
    </source>
</reference>
<dbReference type="PANTHER" id="PTHR21472">
    <property type="entry name" value="ENDONUCLEASE DOMAIN-CONTAINING 1 PROTEIN ENDOD1"/>
    <property type="match status" value="1"/>
</dbReference>
<sequence>MVMFHLEGELRVQTTPELKIARSFKKRVMMTSVKTWCLLSLSVLLLLSIAPTEAEVVKSMSECTGFLLQDPPKIPGILENGVIQDMNRYKVICQTHNDKRRFVTLYDIENKIPVFSAYKFKGAERGERPKVWMIEPELEGSNMKKQGFYNQAVDNDYKNYKDYTRGHLFPSFYTVDASDRESTFTLTNVVPQVKSFNEGSWNKMEICVKCVLEMYCKHNNVIEGYIVTGAKPGQQTLGTKKINIPSVLWSAFCCKTPHDKWIASAHWGDNTREDRGSKTMQTKTLEELEQQLNIDVFPGTQCPRSESVSEFYPGMSDECQCPAPASSAPPTTTTPTLTRHELMMLYRRSILICRNALRRRLNMPRSQSLKLRRLCLKVRRRPLWSDDTDSTYKELHEILSNSDLHHDVHWIE</sequence>
<organism evidence="3 4">
    <name type="scientific">Channa striata</name>
    <name type="common">Snakehead murrel</name>
    <name type="synonym">Ophicephalus striatus</name>
    <dbReference type="NCBI Taxonomy" id="64152"/>
    <lineage>
        <taxon>Eukaryota</taxon>
        <taxon>Metazoa</taxon>
        <taxon>Chordata</taxon>
        <taxon>Craniata</taxon>
        <taxon>Vertebrata</taxon>
        <taxon>Euteleostomi</taxon>
        <taxon>Actinopterygii</taxon>
        <taxon>Neopterygii</taxon>
        <taxon>Teleostei</taxon>
        <taxon>Neoteleostei</taxon>
        <taxon>Acanthomorphata</taxon>
        <taxon>Anabantaria</taxon>
        <taxon>Anabantiformes</taxon>
        <taxon>Channoidei</taxon>
        <taxon>Channidae</taxon>
        <taxon>Channa</taxon>
    </lineage>
</organism>
<dbReference type="SUPFAM" id="SSF54060">
    <property type="entry name" value="His-Me finger endonucleases"/>
    <property type="match status" value="1"/>
</dbReference>
<dbReference type="InterPro" id="IPR001604">
    <property type="entry name" value="Endo_G_ENPP1-like_dom"/>
</dbReference>